<feature type="transmembrane region" description="Helical" evidence="1">
    <location>
        <begin position="12"/>
        <end position="31"/>
    </location>
</feature>
<evidence type="ECO:0000313" key="3">
    <source>
        <dbReference type="Proteomes" id="UP000239757"/>
    </source>
</evidence>
<reference evidence="2 3" key="1">
    <citation type="submission" date="2015-01" db="EMBL/GenBank/DDBJ databases">
        <title>Genome of allotetraploid Gossypium barbadense reveals genomic plasticity and fiber elongation in cotton evolution.</title>
        <authorList>
            <person name="Chen X."/>
            <person name="Liu X."/>
            <person name="Zhao B."/>
            <person name="Zheng H."/>
            <person name="Hu Y."/>
            <person name="Lu G."/>
            <person name="Yang C."/>
            <person name="Chen J."/>
            <person name="Shan C."/>
            <person name="Zhang L."/>
            <person name="Zhou Y."/>
            <person name="Wang L."/>
            <person name="Guo W."/>
            <person name="Bai Y."/>
            <person name="Ruan J."/>
            <person name="Shangguan X."/>
            <person name="Mao Y."/>
            <person name="Jiang J."/>
            <person name="Zhu Y."/>
            <person name="Lei J."/>
            <person name="Kang H."/>
            <person name="Chen S."/>
            <person name="He X."/>
            <person name="Wang R."/>
            <person name="Wang Y."/>
            <person name="Chen J."/>
            <person name="Wang L."/>
            <person name="Yu S."/>
            <person name="Wang B."/>
            <person name="Wei J."/>
            <person name="Song S."/>
            <person name="Lu X."/>
            <person name="Gao Z."/>
            <person name="Gu W."/>
            <person name="Deng X."/>
            <person name="Ma D."/>
            <person name="Wang S."/>
            <person name="Liang W."/>
            <person name="Fang L."/>
            <person name="Cai C."/>
            <person name="Zhu X."/>
            <person name="Zhou B."/>
            <person name="Zhang Y."/>
            <person name="Chen Z."/>
            <person name="Xu S."/>
            <person name="Zhu R."/>
            <person name="Wang S."/>
            <person name="Zhang T."/>
            <person name="Zhao G."/>
        </authorList>
    </citation>
    <scope>NUCLEOTIDE SEQUENCE [LARGE SCALE GENOMIC DNA]</scope>
    <source>
        <strain evidence="3">cv. Xinhai21</strain>
        <tissue evidence="2">Leaf</tissue>
    </source>
</reference>
<sequence>MRRYLSSLSSTILAIGVRLGLSFSFSVLGRFSPKRKGQRLELGVAVHRRVGASLPKERQSSLRGRGWKGISYWTDAQRKISLFRDEVLSLVVSSQGFWQGQLVRVMGPRFKGSKSSSKRWAYIEKYGRLLVAIAQSGSERGVLAPSVGLV</sequence>
<name>A0A2P5W8N5_GOSBA</name>
<proteinExistence type="predicted"/>
<evidence type="ECO:0000256" key="1">
    <source>
        <dbReference type="SAM" id="Phobius"/>
    </source>
</evidence>
<organism evidence="2 3">
    <name type="scientific">Gossypium barbadense</name>
    <name type="common">Sea Island cotton</name>
    <name type="synonym">Hibiscus barbadensis</name>
    <dbReference type="NCBI Taxonomy" id="3634"/>
    <lineage>
        <taxon>Eukaryota</taxon>
        <taxon>Viridiplantae</taxon>
        <taxon>Streptophyta</taxon>
        <taxon>Embryophyta</taxon>
        <taxon>Tracheophyta</taxon>
        <taxon>Spermatophyta</taxon>
        <taxon>Magnoliopsida</taxon>
        <taxon>eudicotyledons</taxon>
        <taxon>Gunneridae</taxon>
        <taxon>Pentapetalae</taxon>
        <taxon>rosids</taxon>
        <taxon>malvids</taxon>
        <taxon>Malvales</taxon>
        <taxon>Malvaceae</taxon>
        <taxon>Malvoideae</taxon>
        <taxon>Gossypium</taxon>
    </lineage>
</organism>
<accession>A0A2P5W8N5</accession>
<dbReference type="EMBL" id="KZ668573">
    <property type="protein sequence ID" value="PPR87449.1"/>
    <property type="molecule type" value="Genomic_DNA"/>
</dbReference>
<dbReference type="Proteomes" id="UP000239757">
    <property type="component" value="Unassembled WGS sequence"/>
</dbReference>
<keyword evidence="1" id="KW-0812">Transmembrane</keyword>
<evidence type="ECO:0000313" key="2">
    <source>
        <dbReference type="EMBL" id="PPR87449.1"/>
    </source>
</evidence>
<dbReference type="AlphaFoldDB" id="A0A2P5W8N5"/>
<keyword evidence="1" id="KW-0472">Membrane</keyword>
<gene>
    <name evidence="2" type="ORF">GOBAR_AA33237</name>
</gene>
<protein>
    <submittedName>
        <fullName evidence="2">Uncharacterized protein</fullName>
    </submittedName>
</protein>
<keyword evidence="1" id="KW-1133">Transmembrane helix</keyword>